<dbReference type="OMA" id="ADQARHW"/>
<feature type="region of interest" description="Disordered" evidence="1">
    <location>
        <begin position="129"/>
        <end position="162"/>
    </location>
</feature>
<feature type="compositionally biased region" description="Basic residues" evidence="1">
    <location>
        <begin position="14"/>
        <end position="30"/>
    </location>
</feature>
<feature type="region of interest" description="Disordered" evidence="1">
    <location>
        <begin position="174"/>
        <end position="241"/>
    </location>
</feature>
<feature type="compositionally biased region" description="Low complexity" evidence="1">
    <location>
        <begin position="31"/>
        <end position="43"/>
    </location>
</feature>
<dbReference type="AlphaFoldDB" id="R1CA35"/>
<feature type="compositionally biased region" description="Basic and acidic residues" evidence="1">
    <location>
        <begin position="129"/>
        <end position="142"/>
    </location>
</feature>
<dbReference type="KEGG" id="ehx:EMIHUDRAFT_451137"/>
<feature type="non-terminal residue" evidence="2">
    <location>
        <position position="1"/>
    </location>
</feature>
<organism evidence="2">
    <name type="scientific">Emiliania huxleyi</name>
    <name type="common">Coccolithophore</name>
    <name type="synonym">Pontosphaera huxleyi</name>
    <dbReference type="NCBI Taxonomy" id="2903"/>
    <lineage>
        <taxon>Eukaryota</taxon>
        <taxon>Haptista</taxon>
        <taxon>Haptophyta</taxon>
        <taxon>Prymnesiophyceae</taxon>
        <taxon>Isochrysidales</taxon>
        <taxon>Noelaerhabdaceae</taxon>
        <taxon>Emiliania</taxon>
    </lineage>
</organism>
<name>R1CA35_EMIHU</name>
<dbReference type="RefSeq" id="XP_005771937.1">
    <property type="nucleotide sequence ID" value="XM_005771880.1"/>
</dbReference>
<feature type="compositionally biased region" description="Basic and acidic residues" evidence="1">
    <location>
        <begin position="1"/>
        <end position="13"/>
    </location>
</feature>
<feature type="region of interest" description="Disordered" evidence="1">
    <location>
        <begin position="1"/>
        <end position="82"/>
    </location>
</feature>
<accession>R1CA35</accession>
<protein>
    <submittedName>
        <fullName evidence="2">Uncharacterized protein</fullName>
    </submittedName>
</protein>
<proteinExistence type="predicted"/>
<dbReference type="GeneID" id="17265009"/>
<dbReference type="EMBL" id="KB866244">
    <property type="protein sequence ID" value="EOD19508.1"/>
    <property type="molecule type" value="Genomic_DNA"/>
</dbReference>
<evidence type="ECO:0000313" key="2">
    <source>
        <dbReference type="EMBL" id="EOD19508.1"/>
    </source>
</evidence>
<feature type="compositionally biased region" description="Low complexity" evidence="1">
    <location>
        <begin position="63"/>
        <end position="82"/>
    </location>
</feature>
<gene>
    <name evidence="2" type="ORF">EMIHUDRAFT_451137</name>
</gene>
<reference evidence="2" key="1">
    <citation type="submission" date="2012-07" db="EMBL/GenBank/DDBJ databases">
        <title>Genome variability drives Emilianias global distribution.</title>
        <authorList>
            <consortium name="DOE Joint Genome Institute"/>
            <person name="Read B."/>
            <person name="Kegel J."/>
            <person name="Klute M."/>
            <person name="Kuo A."/>
            <person name="Lefebvre S.C."/>
            <person name="Maumus F."/>
            <person name="Mayer C."/>
            <person name="Miller J."/>
            <person name="Allen A."/>
            <person name="Bidle K."/>
            <person name="Borodovsky M."/>
            <person name="Bowler C."/>
            <person name="Brownlee C."/>
            <person name="Claverie J.-M."/>
            <person name="Cock M."/>
            <person name="De Vargas C."/>
            <person name="Elias M."/>
            <person name="Frickenhaus S."/>
            <person name="Gladyshev V.N."/>
            <person name="Gonzalez K."/>
            <person name="Guda C."/>
            <person name="Hadaegh A."/>
            <person name="Herman E."/>
            <person name="Iglesias-Rodriguez D."/>
            <person name="Jones B."/>
            <person name="Lawson T."/>
            <person name="Leese F."/>
            <person name="Lin Y.-C."/>
            <person name="Lindquist E."/>
            <person name="Lobanov A."/>
            <person name="Lucas S."/>
            <person name="Malik S.-H.B."/>
            <person name="Marsh M.E."/>
            <person name="Mock T."/>
            <person name="Monier A."/>
            <person name="Moreau H."/>
            <person name="Mueller-Roeber B."/>
            <person name="Napier J."/>
            <person name="Ogata H."/>
            <person name="Parker M."/>
            <person name="Probert I."/>
            <person name="Quesneville H."/>
            <person name="Raines C."/>
            <person name="Rensing S."/>
            <person name="Riano-Pachon D.M."/>
            <person name="Richier S."/>
            <person name="Rokitta S."/>
            <person name="Salamov A."/>
            <person name="Sarno A.F."/>
            <person name="Schmutz J."/>
            <person name="Schroeder D."/>
            <person name="Shiraiwa Y."/>
            <person name="Soanes D.M."/>
            <person name="Valentin K."/>
            <person name="Van Der Giezen M."/>
            <person name="Van Der Peer Y."/>
            <person name="Vardi A."/>
            <person name="Verret F."/>
            <person name="Von Dassow P."/>
            <person name="Wheeler G."/>
            <person name="Williams B."/>
            <person name="Wilson W."/>
            <person name="Wolfe G."/>
            <person name="Wurch L.L."/>
            <person name="Young J."/>
            <person name="Dacks J.B."/>
            <person name="Delwiche C.F."/>
            <person name="Dyhrman S."/>
            <person name="Glockner G."/>
            <person name="John U."/>
            <person name="Richards T."/>
            <person name="Worden A.Z."/>
            <person name="Zhang X."/>
            <person name="Grigoriev I.V."/>
        </authorList>
    </citation>
    <scope>NUCLEOTIDE SEQUENCE</scope>
    <source>
        <strain evidence="2">CCMP1516</strain>
    </source>
</reference>
<sequence length="241" mass="26092">GGGERGRGPDFSRRPRGRALRGARPRRRPGGRPLPRALLVPARLRARGRDAQGVGPAGDRGRAAPAAAAAARRLPRAPLSGRQARAPLRRWLVAGRAHLASASPAGCRRVERAAAAAAPQARLGRRVRDRPGALRGADDERAAGAAPAGVGLGGARRRRERRLDLRDAGRRLRQARQGWPAAPARLPADQARHWRFARRRRQPRQRAGRGCARRTRGEGGAARRRERRARFSLRCDGEGGG</sequence>
<feature type="compositionally biased region" description="Basic residues" evidence="1">
    <location>
        <begin position="193"/>
        <end position="214"/>
    </location>
</feature>
<dbReference type="HOGENOM" id="CLU_1154268_0_0_1"/>
<evidence type="ECO:0000256" key="1">
    <source>
        <dbReference type="SAM" id="MobiDB-lite"/>
    </source>
</evidence>